<gene>
    <name evidence="2" type="ORF">H9L19_07625</name>
</gene>
<evidence type="ECO:0000259" key="1">
    <source>
        <dbReference type="Pfam" id="PF24710"/>
    </source>
</evidence>
<organism evidence="2 3">
    <name type="scientific">Weissella diestrammenae</name>
    <dbReference type="NCBI Taxonomy" id="1162633"/>
    <lineage>
        <taxon>Bacteria</taxon>
        <taxon>Bacillati</taxon>
        <taxon>Bacillota</taxon>
        <taxon>Bacilli</taxon>
        <taxon>Lactobacillales</taxon>
        <taxon>Lactobacillaceae</taxon>
        <taxon>Weissella</taxon>
    </lineage>
</organism>
<reference evidence="2 3" key="1">
    <citation type="submission" date="2020-08" db="EMBL/GenBank/DDBJ databases">
        <title>Genome sequence of Weissella diestrammenae KACC 16890T.</title>
        <authorList>
            <person name="Hyun D.-W."/>
            <person name="Bae J.-W."/>
        </authorList>
    </citation>
    <scope>NUCLEOTIDE SEQUENCE [LARGE SCALE GENOMIC DNA]</scope>
    <source>
        <strain evidence="2 3">KACC 16890</strain>
    </source>
</reference>
<accession>A0A7G9T549</accession>
<dbReference type="KEGG" id="wdi:H9L19_07625"/>
<feature type="domain" description="DUF7671" evidence="1">
    <location>
        <begin position="3"/>
        <end position="96"/>
    </location>
</feature>
<dbReference type="AlphaFoldDB" id="A0A7G9T549"/>
<evidence type="ECO:0000313" key="3">
    <source>
        <dbReference type="Proteomes" id="UP000515800"/>
    </source>
</evidence>
<dbReference type="EMBL" id="CP060724">
    <property type="protein sequence ID" value="QNN75224.1"/>
    <property type="molecule type" value="Genomic_DNA"/>
</dbReference>
<dbReference type="Pfam" id="PF24710">
    <property type="entry name" value="DUF7671"/>
    <property type="match status" value="1"/>
</dbReference>
<sequence length="109" mass="12249">MSKKYPTAQLIGVVMQQNSNGQFVPEKSTLSLADFHSWRVGKHTKGKLGKPGQLFLTENQLTVMLVIVKDLGFNDRHQFATMGRFLQNSVDEKVYDSILSAYNDLISNS</sequence>
<name>A0A7G9T549_9LACO</name>
<dbReference type="InterPro" id="IPR056088">
    <property type="entry name" value="DUF7671"/>
</dbReference>
<proteinExistence type="predicted"/>
<dbReference type="Proteomes" id="UP000515800">
    <property type="component" value="Chromosome"/>
</dbReference>
<keyword evidence="3" id="KW-1185">Reference proteome</keyword>
<protein>
    <recommendedName>
        <fullName evidence="1">DUF7671 domain-containing protein</fullName>
    </recommendedName>
</protein>
<evidence type="ECO:0000313" key="2">
    <source>
        <dbReference type="EMBL" id="QNN75224.1"/>
    </source>
</evidence>
<dbReference type="RefSeq" id="WP_187529058.1">
    <property type="nucleotide sequence ID" value="NZ_CP060724.1"/>
</dbReference>